<dbReference type="OrthoDB" id="3830719at2"/>
<name>A0A4U3LMB8_9ACTN</name>
<gene>
    <name evidence="1" type="ORF">FDA38_31745</name>
</gene>
<evidence type="ECO:0000313" key="2">
    <source>
        <dbReference type="Proteomes" id="UP000305836"/>
    </source>
</evidence>
<sequence>MTAPLDSRPDDHRVCVWYGKHKIIEHFADQANAARFEAAMHRRFASLRVTNEPMAVPGGGHM</sequence>
<reference evidence="1 2" key="1">
    <citation type="submission" date="2019-04" db="EMBL/GenBank/DDBJ databases">
        <title>Kribbella sp. NEAU-THZ 27 nov., a novel actinomycete isolated from soil.</title>
        <authorList>
            <person name="Duan L."/>
        </authorList>
    </citation>
    <scope>NUCLEOTIDE SEQUENCE [LARGE SCALE GENOMIC DNA]</scope>
    <source>
        <strain evidence="2">NEAU-THZ27</strain>
    </source>
</reference>
<protein>
    <submittedName>
        <fullName evidence="1">GIY-YIG nuclease family protein</fullName>
    </submittedName>
</protein>
<accession>A0A4U3LMB8</accession>
<dbReference type="AlphaFoldDB" id="A0A4U3LMB8"/>
<dbReference type="Proteomes" id="UP000305836">
    <property type="component" value="Unassembled WGS sequence"/>
</dbReference>
<organism evidence="1 2">
    <name type="scientific">Kribbella jiaozuonensis</name>
    <dbReference type="NCBI Taxonomy" id="2575441"/>
    <lineage>
        <taxon>Bacteria</taxon>
        <taxon>Bacillati</taxon>
        <taxon>Actinomycetota</taxon>
        <taxon>Actinomycetes</taxon>
        <taxon>Propionibacteriales</taxon>
        <taxon>Kribbellaceae</taxon>
        <taxon>Kribbella</taxon>
    </lineage>
</organism>
<proteinExistence type="predicted"/>
<dbReference type="EMBL" id="SZPZ01000004">
    <property type="protein sequence ID" value="TKK76905.1"/>
    <property type="molecule type" value="Genomic_DNA"/>
</dbReference>
<evidence type="ECO:0000313" key="1">
    <source>
        <dbReference type="EMBL" id="TKK76905.1"/>
    </source>
</evidence>
<comment type="caution">
    <text evidence="1">The sequence shown here is derived from an EMBL/GenBank/DDBJ whole genome shotgun (WGS) entry which is preliminary data.</text>
</comment>
<keyword evidence="2" id="KW-1185">Reference proteome</keyword>